<feature type="region of interest" description="Disordered" evidence="1">
    <location>
        <begin position="179"/>
        <end position="237"/>
    </location>
</feature>
<dbReference type="AlphaFoldDB" id="C1MYR0"/>
<dbReference type="SUPFAM" id="SSF46565">
    <property type="entry name" value="Chaperone J-domain"/>
    <property type="match status" value="1"/>
</dbReference>
<gene>
    <name evidence="3" type="ORF">MICPUCDRAFT_6725</name>
</gene>
<feature type="domain" description="J" evidence="2">
    <location>
        <begin position="35"/>
        <end position="99"/>
    </location>
</feature>
<dbReference type="PRINTS" id="PR00625">
    <property type="entry name" value="JDOMAIN"/>
</dbReference>
<dbReference type="OMA" id="EIVNKAW"/>
<dbReference type="Gene3D" id="1.10.287.110">
    <property type="entry name" value="DnaJ domain"/>
    <property type="match status" value="1"/>
</dbReference>
<dbReference type="Pfam" id="PF00226">
    <property type="entry name" value="DnaJ"/>
    <property type="match status" value="1"/>
</dbReference>
<sequence length="237" mass="27983">EIKDDETLLKEFFADVSDATRDAEVLRILSCFKLNPYEHLNLRFDATEDQIKRAFRKVSLMVHPDKCKHADAKAAFDAIGQAQQLLAQEEVRRELDFNLSRAKDAVIKAWRKETRNDVVLRVRFNGDRDAQQEAFLQSDEFHERWKLEGRKNIVDLEWRRRKLTLRIKAEEERVTAEEKVEAAERKKKQKAQKQWDDEKAREGRVGGWRDFMNEKKSGKKKKQKVTGEFRAPALKKE</sequence>
<dbReference type="PANTHER" id="PTHR46620">
    <property type="entry name" value="J DOMAIN-CONTAINING PROTEIN SPF31"/>
    <property type="match status" value="1"/>
</dbReference>
<organism evidence="4">
    <name type="scientific">Micromonas pusilla (strain CCMP1545)</name>
    <name type="common">Picoplanktonic green alga</name>
    <dbReference type="NCBI Taxonomy" id="564608"/>
    <lineage>
        <taxon>Eukaryota</taxon>
        <taxon>Viridiplantae</taxon>
        <taxon>Chlorophyta</taxon>
        <taxon>Mamiellophyceae</taxon>
        <taxon>Mamiellales</taxon>
        <taxon>Mamiellaceae</taxon>
        <taxon>Micromonas</taxon>
    </lineage>
</organism>
<protein>
    <submittedName>
        <fullName evidence="3">Predicted protein</fullName>
    </submittedName>
</protein>
<dbReference type="CDD" id="cd06257">
    <property type="entry name" value="DnaJ"/>
    <property type="match status" value="1"/>
</dbReference>
<keyword evidence="4" id="KW-1185">Reference proteome</keyword>
<proteinExistence type="predicted"/>
<evidence type="ECO:0000256" key="1">
    <source>
        <dbReference type="SAM" id="MobiDB-lite"/>
    </source>
</evidence>
<dbReference type="KEGG" id="mpp:MICPUCDRAFT_6725"/>
<dbReference type="EMBL" id="GG663742">
    <property type="protein sequence ID" value="EEH55087.1"/>
    <property type="molecule type" value="Genomic_DNA"/>
</dbReference>
<dbReference type="InterPro" id="IPR036869">
    <property type="entry name" value="J_dom_sf"/>
</dbReference>
<dbReference type="PANTHER" id="PTHR46620:SF1">
    <property type="entry name" value="J DOMAIN-CONTAINING PROTEIN SPF31"/>
    <property type="match status" value="1"/>
</dbReference>
<reference evidence="3 4" key="1">
    <citation type="journal article" date="2009" name="Science">
        <title>Green evolution and dynamic adaptations revealed by genomes of the marine picoeukaryotes Micromonas.</title>
        <authorList>
            <person name="Worden A.Z."/>
            <person name="Lee J.H."/>
            <person name="Mock T."/>
            <person name="Rouze P."/>
            <person name="Simmons M.P."/>
            <person name="Aerts A.L."/>
            <person name="Allen A.E."/>
            <person name="Cuvelier M.L."/>
            <person name="Derelle E."/>
            <person name="Everett M.V."/>
            <person name="Foulon E."/>
            <person name="Grimwood J."/>
            <person name="Gundlach H."/>
            <person name="Henrissat B."/>
            <person name="Napoli C."/>
            <person name="McDonald S.M."/>
            <person name="Parker M.S."/>
            <person name="Rombauts S."/>
            <person name="Salamov A."/>
            <person name="Von Dassow P."/>
            <person name="Badger J.H."/>
            <person name="Coutinho P.M."/>
            <person name="Demir E."/>
            <person name="Dubchak I."/>
            <person name="Gentemann C."/>
            <person name="Eikrem W."/>
            <person name="Gready J.E."/>
            <person name="John U."/>
            <person name="Lanier W."/>
            <person name="Lindquist E.A."/>
            <person name="Lucas S."/>
            <person name="Mayer K.F."/>
            <person name="Moreau H."/>
            <person name="Not F."/>
            <person name="Otillar R."/>
            <person name="Panaud O."/>
            <person name="Pangilinan J."/>
            <person name="Paulsen I."/>
            <person name="Piegu B."/>
            <person name="Poliakov A."/>
            <person name="Robbens S."/>
            <person name="Schmutz J."/>
            <person name="Toulza E."/>
            <person name="Wyss T."/>
            <person name="Zelensky A."/>
            <person name="Zhou K."/>
            <person name="Armbrust E.V."/>
            <person name="Bhattacharya D."/>
            <person name="Goodenough U.W."/>
            <person name="Van de Peer Y."/>
            <person name="Grigoriev I.V."/>
        </authorList>
    </citation>
    <scope>NUCLEOTIDE SEQUENCE [LARGE SCALE GENOMIC DNA]</scope>
    <source>
        <strain evidence="3 4">CCMP1545</strain>
    </source>
</reference>
<feature type="compositionally biased region" description="Basic and acidic residues" evidence="1">
    <location>
        <begin position="193"/>
        <end position="204"/>
    </location>
</feature>
<evidence type="ECO:0000313" key="4">
    <source>
        <dbReference type="Proteomes" id="UP000001876"/>
    </source>
</evidence>
<accession>C1MYR0</accession>
<feature type="non-terminal residue" evidence="3">
    <location>
        <position position="237"/>
    </location>
</feature>
<dbReference type="RefSeq" id="XP_003060318.1">
    <property type="nucleotide sequence ID" value="XM_003060272.1"/>
</dbReference>
<name>C1MYR0_MICPC</name>
<dbReference type="InterPro" id="IPR001623">
    <property type="entry name" value="DnaJ_domain"/>
</dbReference>
<dbReference type="GeneID" id="9686049"/>
<dbReference type="Proteomes" id="UP000001876">
    <property type="component" value="Unassembled WGS sequence"/>
</dbReference>
<dbReference type="eggNOG" id="KOG1150">
    <property type="taxonomic scope" value="Eukaryota"/>
</dbReference>
<evidence type="ECO:0000259" key="2">
    <source>
        <dbReference type="PROSITE" id="PS50076"/>
    </source>
</evidence>
<dbReference type="STRING" id="564608.C1MYR0"/>
<dbReference type="OrthoDB" id="342454at2759"/>
<dbReference type="SMART" id="SM00271">
    <property type="entry name" value="DnaJ"/>
    <property type="match status" value="1"/>
</dbReference>
<feature type="non-terminal residue" evidence="3">
    <location>
        <position position="1"/>
    </location>
</feature>
<dbReference type="PROSITE" id="PS50076">
    <property type="entry name" value="DNAJ_2"/>
    <property type="match status" value="1"/>
</dbReference>
<evidence type="ECO:0000313" key="3">
    <source>
        <dbReference type="EMBL" id="EEH55087.1"/>
    </source>
</evidence>